<organism evidence="2 3">
    <name type="scientific">Melipona bicolor</name>
    <dbReference type="NCBI Taxonomy" id="60889"/>
    <lineage>
        <taxon>Eukaryota</taxon>
        <taxon>Metazoa</taxon>
        <taxon>Ecdysozoa</taxon>
        <taxon>Arthropoda</taxon>
        <taxon>Hexapoda</taxon>
        <taxon>Insecta</taxon>
        <taxon>Pterygota</taxon>
        <taxon>Neoptera</taxon>
        <taxon>Endopterygota</taxon>
        <taxon>Hymenoptera</taxon>
        <taxon>Apocrita</taxon>
        <taxon>Aculeata</taxon>
        <taxon>Apoidea</taxon>
        <taxon>Anthophila</taxon>
        <taxon>Apidae</taxon>
        <taxon>Melipona</taxon>
    </lineage>
</organism>
<keyword evidence="3" id="KW-1185">Reference proteome</keyword>
<dbReference type="EMBL" id="JAHYIQ010000001">
    <property type="protein sequence ID" value="KAK1137382.1"/>
    <property type="molecule type" value="Genomic_DNA"/>
</dbReference>
<protein>
    <submittedName>
        <fullName evidence="2">Uncharacterized protein</fullName>
    </submittedName>
</protein>
<feature type="region of interest" description="Disordered" evidence="1">
    <location>
        <begin position="1"/>
        <end position="51"/>
    </location>
</feature>
<sequence>MKQTDTNKVRSEENELETRTTDEDLVILESNAQTENSDADQNVRDMDIVEA</sequence>
<feature type="compositionally biased region" description="Basic and acidic residues" evidence="1">
    <location>
        <begin position="1"/>
        <end position="22"/>
    </location>
</feature>
<name>A0AA40GGF8_9HYME</name>
<evidence type="ECO:0000313" key="2">
    <source>
        <dbReference type="EMBL" id="KAK1137382.1"/>
    </source>
</evidence>
<proteinExistence type="predicted"/>
<feature type="compositionally biased region" description="Polar residues" evidence="1">
    <location>
        <begin position="30"/>
        <end position="40"/>
    </location>
</feature>
<evidence type="ECO:0000313" key="3">
    <source>
        <dbReference type="Proteomes" id="UP001177670"/>
    </source>
</evidence>
<comment type="caution">
    <text evidence="2">The sequence shown here is derived from an EMBL/GenBank/DDBJ whole genome shotgun (WGS) entry which is preliminary data.</text>
</comment>
<feature type="compositionally biased region" description="Basic and acidic residues" evidence="1">
    <location>
        <begin position="41"/>
        <end position="51"/>
    </location>
</feature>
<reference evidence="2" key="1">
    <citation type="submission" date="2021-10" db="EMBL/GenBank/DDBJ databases">
        <title>Melipona bicolor Genome sequencing and assembly.</title>
        <authorList>
            <person name="Araujo N.S."/>
            <person name="Arias M.C."/>
        </authorList>
    </citation>
    <scope>NUCLEOTIDE SEQUENCE</scope>
    <source>
        <strain evidence="2">USP_2M_L1-L4_2017</strain>
        <tissue evidence="2">Whole body</tissue>
    </source>
</reference>
<dbReference type="AlphaFoldDB" id="A0AA40GGF8"/>
<dbReference type="Proteomes" id="UP001177670">
    <property type="component" value="Unassembled WGS sequence"/>
</dbReference>
<accession>A0AA40GGF8</accession>
<gene>
    <name evidence="2" type="ORF">K0M31_001894</name>
</gene>
<evidence type="ECO:0000256" key="1">
    <source>
        <dbReference type="SAM" id="MobiDB-lite"/>
    </source>
</evidence>